<feature type="compositionally biased region" description="Pro residues" evidence="2">
    <location>
        <begin position="1"/>
        <end position="10"/>
    </location>
</feature>
<organism evidence="3 4">
    <name type="scientific">Streptomyces endophyticus</name>
    <dbReference type="NCBI Taxonomy" id="714166"/>
    <lineage>
        <taxon>Bacteria</taxon>
        <taxon>Bacillati</taxon>
        <taxon>Actinomycetota</taxon>
        <taxon>Actinomycetes</taxon>
        <taxon>Kitasatosporales</taxon>
        <taxon>Streptomycetaceae</taxon>
        <taxon>Streptomyces</taxon>
    </lineage>
</organism>
<dbReference type="InterPro" id="IPR036396">
    <property type="entry name" value="Cyt_P450_sf"/>
</dbReference>
<evidence type="ECO:0000256" key="2">
    <source>
        <dbReference type="SAM" id="MobiDB-lite"/>
    </source>
</evidence>
<dbReference type="InterPro" id="IPR002397">
    <property type="entry name" value="Cyt_P450_B"/>
</dbReference>
<comment type="similarity">
    <text evidence="1">Belongs to the cytochrome P450 family.</text>
</comment>
<evidence type="ECO:0000256" key="1">
    <source>
        <dbReference type="ARBA" id="ARBA00010617"/>
    </source>
</evidence>
<feature type="region of interest" description="Disordered" evidence="2">
    <location>
        <begin position="1"/>
        <end position="27"/>
    </location>
</feature>
<proteinExistence type="inferred from homology"/>
<dbReference type="SUPFAM" id="SSF48264">
    <property type="entry name" value="Cytochrome P450"/>
    <property type="match status" value="1"/>
</dbReference>
<sequence length="514" mass="55815">MTSPSQPPQSPTAFDALGDSSLAPPPGCPAHALGPDGLRRLYGPEADADLAGVYEKLRAEYGPVAPALIHEDVPMWAVLGHSENLQMVSTTALFNRDSRNWTAVRDGTVKPTHPLAPVFTWQPMCAMEEGAEHLRLRSAVNAAVETVEHRELRRAINRGTQEIINRFSERGRCEVVSEFAEHLPMMVMLELLGAPEAYSERIVQATRDLLKGGETAIACNEYLMGILTDLAVRRRAEPLEDDFTSTLITSPSGLTDEEVAQTLRLILIATYEGSANLMVNVLRVVLTDPRFRARLNGGQMTVPEAVEQSLWDEPPFSANVGYFAKADTELGGQRIRAGDGLIFGIQPGNADPRVRPEPGAPMQGNRSHLAFGGGPHECPGQDIGRAVAEIGVDAFLMRLPDAELEVPESELKWISTIMGRHLVALPVDFTPRPPQDVKSQPGQLPSQRPDWKITSGLPATPPSAAPLPAATPAPAAPVAPDPAAQPPGPYAHPYPQEPAKPGVWQRFLRWWRGE</sequence>
<dbReference type="InterPro" id="IPR017972">
    <property type="entry name" value="Cyt_P450_CS"/>
</dbReference>
<accession>A0ABU6F909</accession>
<feature type="region of interest" description="Disordered" evidence="2">
    <location>
        <begin position="431"/>
        <end position="500"/>
    </location>
</feature>
<keyword evidence="4" id="KW-1185">Reference proteome</keyword>
<feature type="compositionally biased region" description="Pro residues" evidence="2">
    <location>
        <begin position="459"/>
        <end position="498"/>
    </location>
</feature>
<evidence type="ECO:0000313" key="4">
    <source>
        <dbReference type="Proteomes" id="UP001354931"/>
    </source>
</evidence>
<comment type="caution">
    <text evidence="3">The sequence shown here is derived from an EMBL/GenBank/DDBJ whole genome shotgun (WGS) entry which is preliminary data.</text>
</comment>
<reference evidence="3 4" key="1">
    <citation type="submission" date="2022-10" db="EMBL/GenBank/DDBJ databases">
        <authorList>
            <person name="Xie J."/>
            <person name="Shen N."/>
        </authorList>
    </citation>
    <scope>NUCLEOTIDE SEQUENCE [LARGE SCALE GENOMIC DNA]</scope>
    <source>
        <strain evidence="3 4">YIM65594</strain>
    </source>
</reference>
<dbReference type="RefSeq" id="WP_326019378.1">
    <property type="nucleotide sequence ID" value="NZ_JAOZYC010000134.1"/>
</dbReference>
<dbReference type="Gene3D" id="1.10.630.10">
    <property type="entry name" value="Cytochrome P450"/>
    <property type="match status" value="1"/>
</dbReference>
<dbReference type="CDD" id="cd20623">
    <property type="entry name" value="CYP_unk"/>
    <property type="match status" value="1"/>
</dbReference>
<dbReference type="PANTHER" id="PTHR46696">
    <property type="entry name" value="P450, PUTATIVE (EUROFUNG)-RELATED"/>
    <property type="match status" value="1"/>
</dbReference>
<gene>
    <name evidence="3" type="ORF">OKJ99_23710</name>
</gene>
<name>A0ABU6F909_9ACTN</name>
<dbReference type="PROSITE" id="PS00086">
    <property type="entry name" value="CYTOCHROME_P450"/>
    <property type="match status" value="1"/>
</dbReference>
<dbReference type="Proteomes" id="UP001354931">
    <property type="component" value="Unassembled WGS sequence"/>
</dbReference>
<dbReference type="PANTHER" id="PTHR46696:SF1">
    <property type="entry name" value="CYTOCHROME P450 YJIB-RELATED"/>
    <property type="match status" value="1"/>
</dbReference>
<protein>
    <submittedName>
        <fullName evidence="3">Cytochrome P450</fullName>
    </submittedName>
</protein>
<dbReference type="PRINTS" id="PR00359">
    <property type="entry name" value="BP450"/>
</dbReference>
<evidence type="ECO:0000313" key="3">
    <source>
        <dbReference type="EMBL" id="MEB8340505.1"/>
    </source>
</evidence>
<feature type="compositionally biased region" description="Polar residues" evidence="2">
    <location>
        <begin position="437"/>
        <end position="446"/>
    </location>
</feature>
<dbReference type="EMBL" id="JAOZYC010000134">
    <property type="protein sequence ID" value="MEB8340505.1"/>
    <property type="molecule type" value="Genomic_DNA"/>
</dbReference>